<feature type="transmembrane region" description="Helical" evidence="1">
    <location>
        <begin position="37"/>
        <end position="58"/>
    </location>
</feature>
<reference evidence="2 3" key="1">
    <citation type="submission" date="2020-08" db="EMBL/GenBank/DDBJ databases">
        <title>Genomic Encyclopedia of Type Strains, Phase IV (KMG-IV): sequencing the most valuable type-strain genomes for metagenomic binning, comparative biology and taxonomic classification.</title>
        <authorList>
            <person name="Goeker M."/>
        </authorList>
    </citation>
    <scope>NUCLEOTIDE SEQUENCE [LARGE SCALE GENOMIC DNA]</scope>
    <source>
        <strain evidence="2 3">DSM 2163</strain>
    </source>
</reference>
<gene>
    <name evidence="2" type="ORF">HNR00_004336</name>
</gene>
<protein>
    <submittedName>
        <fullName evidence="2">Uncharacterized protein</fullName>
    </submittedName>
</protein>
<dbReference type="EMBL" id="JACHOP010000025">
    <property type="protein sequence ID" value="MBB5759602.1"/>
    <property type="molecule type" value="Genomic_DNA"/>
</dbReference>
<keyword evidence="1" id="KW-0812">Transmembrane</keyword>
<dbReference type="AlphaFoldDB" id="A0A840ZN22"/>
<evidence type="ECO:0000256" key="1">
    <source>
        <dbReference type="SAM" id="Phobius"/>
    </source>
</evidence>
<dbReference type="Proteomes" id="UP000583454">
    <property type="component" value="Unassembled WGS sequence"/>
</dbReference>
<name>A0A840ZN22_9HYPH</name>
<feature type="transmembrane region" description="Helical" evidence="1">
    <location>
        <begin position="64"/>
        <end position="97"/>
    </location>
</feature>
<evidence type="ECO:0000313" key="3">
    <source>
        <dbReference type="Proteomes" id="UP000583454"/>
    </source>
</evidence>
<proteinExistence type="predicted"/>
<evidence type="ECO:0000313" key="2">
    <source>
        <dbReference type="EMBL" id="MBB5759602.1"/>
    </source>
</evidence>
<accession>A0A840ZN22</accession>
<keyword evidence="1" id="KW-1133">Transmembrane helix</keyword>
<sequence>MRAIAERDRVVRRVERELARLDGLIARARLRRRVFRTLRGGLGAGTTLVVLLKAKVAASLGLKLVIAALVGLGVAWPVAVLVFLFVAGAVVTILGALMGEGGVSGSDFDCSWDCGCKRARMKRLKHLIALRRAWLAAPTGPAPSIRRDPGWHRSVPAK</sequence>
<comment type="caution">
    <text evidence="2">The sequence shown here is derived from an EMBL/GenBank/DDBJ whole genome shotgun (WGS) entry which is preliminary data.</text>
</comment>
<organism evidence="2 3">
    <name type="scientific">Methylorubrum rhodinum</name>
    <dbReference type="NCBI Taxonomy" id="29428"/>
    <lineage>
        <taxon>Bacteria</taxon>
        <taxon>Pseudomonadati</taxon>
        <taxon>Pseudomonadota</taxon>
        <taxon>Alphaproteobacteria</taxon>
        <taxon>Hyphomicrobiales</taxon>
        <taxon>Methylobacteriaceae</taxon>
        <taxon>Methylorubrum</taxon>
    </lineage>
</organism>
<keyword evidence="1" id="KW-0472">Membrane</keyword>
<keyword evidence="3" id="KW-1185">Reference proteome</keyword>